<dbReference type="GO" id="GO:0046872">
    <property type="term" value="F:metal ion binding"/>
    <property type="evidence" value="ECO:0007669"/>
    <property type="project" value="InterPro"/>
</dbReference>
<accession>A0A919T1V7</accession>
<proteinExistence type="inferred from homology"/>
<evidence type="ECO:0000313" key="4">
    <source>
        <dbReference type="Proteomes" id="UP000680865"/>
    </source>
</evidence>
<dbReference type="EMBL" id="BOQP01000046">
    <property type="protein sequence ID" value="GIM81243.1"/>
    <property type="molecule type" value="Genomic_DNA"/>
</dbReference>
<dbReference type="GO" id="GO:0006801">
    <property type="term" value="P:superoxide metabolic process"/>
    <property type="evidence" value="ECO:0007669"/>
    <property type="project" value="InterPro"/>
</dbReference>
<protein>
    <recommendedName>
        <fullName evidence="2">Superoxide dismutase copper/zinc binding domain-containing protein</fullName>
    </recommendedName>
</protein>
<name>A0A919T1V7_9ACTN</name>
<evidence type="ECO:0000313" key="3">
    <source>
        <dbReference type="EMBL" id="GIM81243.1"/>
    </source>
</evidence>
<gene>
    <name evidence="3" type="ORF">Aco04nite_75590</name>
</gene>
<reference evidence="3" key="1">
    <citation type="submission" date="2021-03" db="EMBL/GenBank/DDBJ databases">
        <title>Whole genome shotgun sequence of Actinoplanes consettensis NBRC 14913.</title>
        <authorList>
            <person name="Komaki H."/>
            <person name="Tamura T."/>
        </authorList>
    </citation>
    <scope>NUCLEOTIDE SEQUENCE</scope>
    <source>
        <strain evidence="3">NBRC 14913</strain>
    </source>
</reference>
<keyword evidence="4" id="KW-1185">Reference proteome</keyword>
<feature type="domain" description="Superoxide dismutase copper/zinc binding" evidence="2">
    <location>
        <begin position="34"/>
        <end position="155"/>
    </location>
</feature>
<dbReference type="Pfam" id="PF00080">
    <property type="entry name" value="Sod_Cu"/>
    <property type="match status" value="1"/>
</dbReference>
<dbReference type="AlphaFoldDB" id="A0A919T1V7"/>
<evidence type="ECO:0000256" key="1">
    <source>
        <dbReference type="ARBA" id="ARBA00010457"/>
    </source>
</evidence>
<evidence type="ECO:0000259" key="2">
    <source>
        <dbReference type="Pfam" id="PF00080"/>
    </source>
</evidence>
<dbReference type="SUPFAM" id="SSF49329">
    <property type="entry name" value="Cu,Zn superoxide dismutase-like"/>
    <property type="match status" value="1"/>
</dbReference>
<dbReference type="Proteomes" id="UP000680865">
    <property type="component" value="Unassembled WGS sequence"/>
</dbReference>
<dbReference type="Gene3D" id="2.60.40.200">
    <property type="entry name" value="Superoxide dismutase, copper/zinc binding domain"/>
    <property type="match status" value="1"/>
</dbReference>
<comment type="similarity">
    <text evidence="1">Belongs to the Cu-Zn superoxide dismutase family.</text>
</comment>
<comment type="caution">
    <text evidence="3">The sequence shown here is derived from an EMBL/GenBank/DDBJ whole genome shotgun (WGS) entry which is preliminary data.</text>
</comment>
<sequence length="160" mass="16758">MTEGTASGTFQPAPQGVQAITYNKAVVPAGATAQVTIATTTMGVRVRLAVTGMLARRAYGAHLHTMTCTSVPDDAGPHYQHQADPSKPSVDPAYANPRNEVWLDFTTDSKGAATVAANQDWAFDTTTSPRSLIVHAELTRTEAGKAGTAGPRVACLTLHP</sequence>
<organism evidence="3 4">
    <name type="scientific">Winogradskya consettensis</name>
    <dbReference type="NCBI Taxonomy" id="113560"/>
    <lineage>
        <taxon>Bacteria</taxon>
        <taxon>Bacillati</taxon>
        <taxon>Actinomycetota</taxon>
        <taxon>Actinomycetes</taxon>
        <taxon>Micromonosporales</taxon>
        <taxon>Micromonosporaceae</taxon>
        <taxon>Winogradskya</taxon>
    </lineage>
</organism>
<dbReference type="InterPro" id="IPR001424">
    <property type="entry name" value="SOD_Cu_Zn_dom"/>
</dbReference>
<dbReference type="InterPro" id="IPR036423">
    <property type="entry name" value="SOD-like_Cu/Zn_dom_sf"/>
</dbReference>